<evidence type="ECO:0000259" key="2">
    <source>
        <dbReference type="Pfam" id="PF09832"/>
    </source>
</evidence>
<name>A0A7W5FU39_9BURK</name>
<evidence type="ECO:0000313" key="3">
    <source>
        <dbReference type="EMBL" id="MBB3119525.1"/>
    </source>
</evidence>
<dbReference type="RefSeq" id="WP_183441350.1">
    <property type="nucleotide sequence ID" value="NZ_JACHXD010000006.1"/>
</dbReference>
<keyword evidence="1" id="KW-0732">Signal</keyword>
<dbReference type="EMBL" id="JACHXD010000006">
    <property type="protein sequence ID" value="MBB3119525.1"/>
    <property type="molecule type" value="Genomic_DNA"/>
</dbReference>
<feature type="domain" description="DUF2059" evidence="2">
    <location>
        <begin position="110"/>
        <end position="165"/>
    </location>
</feature>
<evidence type="ECO:0000256" key="1">
    <source>
        <dbReference type="SAM" id="SignalP"/>
    </source>
</evidence>
<dbReference type="AlphaFoldDB" id="A0A7W5FU39"/>
<reference evidence="3 4" key="1">
    <citation type="submission" date="2020-08" db="EMBL/GenBank/DDBJ databases">
        <title>Genomic Encyclopedia of Type Strains, Phase III (KMG-III): the genomes of soil and plant-associated and newly described type strains.</title>
        <authorList>
            <person name="Whitman W."/>
        </authorList>
    </citation>
    <scope>NUCLEOTIDE SEQUENCE [LARGE SCALE GENOMIC DNA]</scope>
    <source>
        <strain evidence="3 4">CECT 8897</strain>
    </source>
</reference>
<gene>
    <name evidence="3" type="ORF">FHS03_002577</name>
</gene>
<protein>
    <recommendedName>
        <fullName evidence="2">DUF2059 domain-containing protein</fullName>
    </recommendedName>
</protein>
<feature type="chain" id="PRO_5030607071" description="DUF2059 domain-containing protein" evidence="1">
    <location>
        <begin position="23"/>
        <end position="176"/>
    </location>
</feature>
<proteinExistence type="predicted"/>
<feature type="signal peptide" evidence="1">
    <location>
        <begin position="1"/>
        <end position="22"/>
    </location>
</feature>
<sequence>MKKILASLLISLAFAAGQPALAQNAPAPEHTAAIKELMDAMNYRTMMTALMQQMVQTLPEMMRNTAEQSISDNPRLDATGRRAALLAMEADLPKAVSTMQQVLLSPELMDEIMAEMIPLYARHFTVDEMRQIANFYRTPVGQKSLREMPQLMTEGMQIGEKVIGPRVRKAIESLKN</sequence>
<evidence type="ECO:0000313" key="4">
    <source>
        <dbReference type="Proteomes" id="UP000541535"/>
    </source>
</evidence>
<dbReference type="Proteomes" id="UP000541535">
    <property type="component" value="Unassembled WGS sequence"/>
</dbReference>
<dbReference type="Pfam" id="PF09832">
    <property type="entry name" value="DUF2059"/>
    <property type="match status" value="1"/>
</dbReference>
<dbReference type="InterPro" id="IPR018637">
    <property type="entry name" value="DUF2059"/>
</dbReference>
<comment type="caution">
    <text evidence="3">The sequence shown here is derived from an EMBL/GenBank/DDBJ whole genome shotgun (WGS) entry which is preliminary data.</text>
</comment>
<accession>A0A7W5FU39</accession>
<keyword evidence="4" id="KW-1185">Reference proteome</keyword>
<organism evidence="3 4">
    <name type="scientific">Pseudoduganella violacea</name>
    <dbReference type="NCBI Taxonomy" id="1715466"/>
    <lineage>
        <taxon>Bacteria</taxon>
        <taxon>Pseudomonadati</taxon>
        <taxon>Pseudomonadota</taxon>
        <taxon>Betaproteobacteria</taxon>
        <taxon>Burkholderiales</taxon>
        <taxon>Oxalobacteraceae</taxon>
        <taxon>Telluria group</taxon>
        <taxon>Pseudoduganella</taxon>
    </lineage>
</organism>